<feature type="compositionally biased region" description="Basic and acidic residues" evidence="6">
    <location>
        <begin position="199"/>
        <end position="214"/>
    </location>
</feature>
<feature type="compositionally biased region" description="Basic and acidic residues" evidence="6">
    <location>
        <begin position="180"/>
        <end position="192"/>
    </location>
</feature>
<dbReference type="GO" id="GO:0003723">
    <property type="term" value="F:RNA binding"/>
    <property type="evidence" value="ECO:0007669"/>
    <property type="project" value="UniProtKB-UniRule"/>
</dbReference>
<evidence type="ECO:0000313" key="11">
    <source>
        <dbReference type="Proteomes" id="UP001374579"/>
    </source>
</evidence>
<keyword evidence="5" id="KW-0862">Zinc</keyword>
<dbReference type="PROSITE" id="PS50103">
    <property type="entry name" value="ZF_C3H1"/>
    <property type="match status" value="1"/>
</dbReference>
<keyword evidence="5" id="KW-0863">Zinc-finger</keyword>
<dbReference type="PROSITE" id="PS50005">
    <property type="entry name" value="TPR"/>
    <property type="match status" value="2"/>
</dbReference>
<dbReference type="InterPro" id="IPR000571">
    <property type="entry name" value="Znf_CCCH"/>
</dbReference>
<sequence>MGLTRDAAFGLLEVPAGSDQDALKTKYKQLALKWHPEKHNNAPDAIKRFRQITQAYRLLAYNNSQELSMAEARKFFQDVYFSNSCVLNGDGVSDDSTSSDDETDDSDEDDKLELQFGKFFPGKVKGLPKKKDTSDDLSQHSQLTPEEINRNAEELITEEEKERRRAEKRRAKKKRRKERKKLEKQEVKQDKGKKQKNKGNGEQEKNKKSEKKPASESSSDEQADFDPNSAFFTKAVNKKKKASSDSTQSSKKDRVHERNGAHNGEEDFEEVDSTVLRSRQLAIRGNEMAQVEEYNAAIQLFTEAISLDPKDFRFLGNRSYCYDRLQQYEKALKDAEKAIKLSKDWPKGYFRKGRALAGLNRFSEAEEAFLQVLKLDKNCEEAVQELQQVRTRQLTDMGFSHGQALAAIKKHATVQAALEALLAGAVDESLAGEVYLSDEEDYAPPKNIPPPQLAPNQPADVKMDPKNPEGLTALWVGNVLPQVTERRLTQMFAKYGPVVSVRMLPEKYCAFINFKLKESAGRAMQCLQNQECEGQHLLIRFPDNPINSTGNTITLRKNPASTTTTTTTAATNKPPAKGVSGVRNIPKLSGPVNGDECYFWRTTGCDYADKCRYLHLPKSKGADKKPWQK</sequence>
<keyword evidence="3" id="KW-0694">RNA-binding</keyword>
<dbReference type="Pfam" id="PF00226">
    <property type="entry name" value="DnaJ"/>
    <property type="match status" value="1"/>
</dbReference>
<dbReference type="InterPro" id="IPR036869">
    <property type="entry name" value="J_dom_sf"/>
</dbReference>
<feature type="compositionally biased region" description="Basic and acidic residues" evidence="6">
    <location>
        <begin position="147"/>
        <end position="165"/>
    </location>
</feature>
<dbReference type="SUPFAM" id="SSF54928">
    <property type="entry name" value="RNA-binding domain, RBD"/>
    <property type="match status" value="1"/>
</dbReference>
<feature type="domain" description="J" evidence="7">
    <location>
        <begin position="7"/>
        <end position="80"/>
    </location>
</feature>
<dbReference type="SUPFAM" id="SSF48452">
    <property type="entry name" value="TPR-like"/>
    <property type="match status" value="1"/>
</dbReference>
<evidence type="ECO:0000259" key="9">
    <source>
        <dbReference type="PROSITE" id="PS50103"/>
    </source>
</evidence>
<evidence type="ECO:0000259" key="8">
    <source>
        <dbReference type="PROSITE" id="PS50102"/>
    </source>
</evidence>
<gene>
    <name evidence="10" type="ORF">V1264_013462</name>
</gene>
<dbReference type="Gene3D" id="1.10.8.10">
    <property type="entry name" value="DNA helicase RuvA subunit, C-terminal domain"/>
    <property type="match status" value="1"/>
</dbReference>
<feature type="domain" description="C3H1-type" evidence="9">
    <location>
        <begin position="591"/>
        <end position="618"/>
    </location>
</feature>
<evidence type="ECO:0000256" key="1">
    <source>
        <dbReference type="ARBA" id="ARBA00022737"/>
    </source>
</evidence>
<feature type="compositionally biased region" description="Basic and acidic residues" evidence="6">
    <location>
        <begin position="129"/>
        <end position="138"/>
    </location>
</feature>
<evidence type="ECO:0000313" key="10">
    <source>
        <dbReference type="EMBL" id="KAK7109415.1"/>
    </source>
</evidence>
<feature type="compositionally biased region" description="Basic and acidic residues" evidence="6">
    <location>
        <begin position="250"/>
        <end position="265"/>
    </location>
</feature>
<dbReference type="CDD" id="cd00590">
    <property type="entry name" value="RRM_SF"/>
    <property type="match status" value="1"/>
</dbReference>
<dbReference type="CDD" id="cd06257">
    <property type="entry name" value="DnaJ"/>
    <property type="match status" value="1"/>
</dbReference>
<dbReference type="Gene3D" id="1.25.40.10">
    <property type="entry name" value="Tetratricopeptide repeat domain"/>
    <property type="match status" value="1"/>
</dbReference>
<dbReference type="PROSITE" id="PS50102">
    <property type="entry name" value="RRM"/>
    <property type="match status" value="1"/>
</dbReference>
<dbReference type="PANTHER" id="PTHR47678:SF4">
    <property type="entry name" value="SHOCK PROTEIN 70 (HSP70)-INTERACTING PROTEIN, PUTATIVE-RELATED"/>
    <property type="match status" value="1"/>
</dbReference>
<keyword evidence="1" id="KW-0677">Repeat</keyword>
<dbReference type="Gene3D" id="1.10.287.110">
    <property type="entry name" value="DnaJ domain"/>
    <property type="match status" value="1"/>
</dbReference>
<keyword evidence="2 4" id="KW-0802">TPR repeat</keyword>
<feature type="zinc finger region" description="C3H1-type" evidence="5">
    <location>
        <begin position="591"/>
        <end position="618"/>
    </location>
</feature>
<feature type="region of interest" description="Disordered" evidence="6">
    <location>
        <begin position="91"/>
        <end position="271"/>
    </location>
</feature>
<dbReference type="GO" id="GO:0008270">
    <property type="term" value="F:zinc ion binding"/>
    <property type="evidence" value="ECO:0007669"/>
    <property type="project" value="UniProtKB-KW"/>
</dbReference>
<dbReference type="SMART" id="SM00028">
    <property type="entry name" value="TPR"/>
    <property type="match status" value="3"/>
</dbReference>
<evidence type="ECO:0000256" key="3">
    <source>
        <dbReference type="PROSITE-ProRule" id="PRU00176"/>
    </source>
</evidence>
<dbReference type="PRINTS" id="PR00625">
    <property type="entry name" value="JDOMAIN"/>
</dbReference>
<dbReference type="InterPro" id="IPR035979">
    <property type="entry name" value="RBD_domain_sf"/>
</dbReference>
<organism evidence="10 11">
    <name type="scientific">Littorina saxatilis</name>
    <dbReference type="NCBI Taxonomy" id="31220"/>
    <lineage>
        <taxon>Eukaryota</taxon>
        <taxon>Metazoa</taxon>
        <taxon>Spiralia</taxon>
        <taxon>Lophotrochozoa</taxon>
        <taxon>Mollusca</taxon>
        <taxon>Gastropoda</taxon>
        <taxon>Caenogastropoda</taxon>
        <taxon>Littorinimorpha</taxon>
        <taxon>Littorinoidea</taxon>
        <taxon>Littorinidae</taxon>
        <taxon>Littorina</taxon>
    </lineage>
</organism>
<dbReference type="InterPro" id="IPR013105">
    <property type="entry name" value="TPR_2"/>
</dbReference>
<dbReference type="Gene3D" id="3.30.70.330">
    <property type="match status" value="1"/>
</dbReference>
<feature type="compositionally biased region" description="Low complexity" evidence="6">
    <location>
        <begin position="562"/>
        <end position="571"/>
    </location>
</feature>
<feature type="compositionally biased region" description="Acidic residues" evidence="6">
    <location>
        <begin position="97"/>
        <end position="111"/>
    </location>
</feature>
<dbReference type="SMART" id="SM00360">
    <property type="entry name" value="RRM"/>
    <property type="match status" value="1"/>
</dbReference>
<evidence type="ECO:0000256" key="4">
    <source>
        <dbReference type="PROSITE-ProRule" id="PRU00339"/>
    </source>
</evidence>
<dbReference type="EMBL" id="JBAMIC010000003">
    <property type="protein sequence ID" value="KAK7109415.1"/>
    <property type="molecule type" value="Genomic_DNA"/>
</dbReference>
<dbReference type="InterPro" id="IPR019734">
    <property type="entry name" value="TPR_rpt"/>
</dbReference>
<comment type="caution">
    <text evidence="10">The sequence shown here is derived from an EMBL/GenBank/DDBJ whole genome shotgun (WGS) entry which is preliminary data.</text>
</comment>
<feature type="compositionally biased region" description="Basic residues" evidence="6">
    <location>
        <begin position="166"/>
        <end position="179"/>
    </location>
</feature>
<dbReference type="AlphaFoldDB" id="A0AAN9GJW1"/>
<dbReference type="SUPFAM" id="SSF46565">
    <property type="entry name" value="Chaperone J-domain"/>
    <property type="match status" value="1"/>
</dbReference>
<dbReference type="PROSITE" id="PS50076">
    <property type="entry name" value="DNAJ_2"/>
    <property type="match status" value="1"/>
</dbReference>
<dbReference type="InterPro" id="IPR011990">
    <property type="entry name" value="TPR-like_helical_dom_sf"/>
</dbReference>
<dbReference type="InterPro" id="IPR001623">
    <property type="entry name" value="DnaJ_domain"/>
</dbReference>
<evidence type="ECO:0000259" key="7">
    <source>
        <dbReference type="PROSITE" id="PS50076"/>
    </source>
</evidence>
<evidence type="ECO:0000256" key="5">
    <source>
        <dbReference type="PROSITE-ProRule" id="PRU00723"/>
    </source>
</evidence>
<dbReference type="Pfam" id="PF13431">
    <property type="entry name" value="TPR_17"/>
    <property type="match status" value="1"/>
</dbReference>
<feature type="repeat" description="TPR" evidence="4">
    <location>
        <begin position="278"/>
        <end position="311"/>
    </location>
</feature>
<dbReference type="SMART" id="SM00271">
    <property type="entry name" value="DnaJ"/>
    <property type="match status" value="1"/>
</dbReference>
<protein>
    <submittedName>
        <fullName evidence="10">Uncharacterized protein</fullName>
    </submittedName>
</protein>
<dbReference type="Proteomes" id="UP001374579">
    <property type="component" value="Unassembled WGS sequence"/>
</dbReference>
<proteinExistence type="predicted"/>
<keyword evidence="5" id="KW-0479">Metal-binding</keyword>
<evidence type="ECO:0000256" key="6">
    <source>
        <dbReference type="SAM" id="MobiDB-lite"/>
    </source>
</evidence>
<accession>A0AAN9GJW1</accession>
<evidence type="ECO:0000256" key="2">
    <source>
        <dbReference type="ARBA" id="ARBA00022803"/>
    </source>
</evidence>
<name>A0AAN9GJW1_9CAEN</name>
<reference evidence="10 11" key="1">
    <citation type="submission" date="2024-02" db="EMBL/GenBank/DDBJ databases">
        <title>Chromosome-scale genome assembly of the rough periwinkle Littorina saxatilis.</title>
        <authorList>
            <person name="De Jode A."/>
            <person name="Faria R."/>
            <person name="Formenti G."/>
            <person name="Sims Y."/>
            <person name="Smith T.P."/>
            <person name="Tracey A."/>
            <person name="Wood J.M.D."/>
            <person name="Zagrodzka Z.B."/>
            <person name="Johannesson K."/>
            <person name="Butlin R.K."/>
            <person name="Leder E.H."/>
        </authorList>
    </citation>
    <scope>NUCLEOTIDE SEQUENCE [LARGE SCALE GENOMIC DNA]</scope>
    <source>
        <strain evidence="10">Snail1</strain>
        <tissue evidence="10">Muscle</tissue>
    </source>
</reference>
<dbReference type="PANTHER" id="PTHR47678">
    <property type="entry name" value="TETRATRICOPEPTIDE REPEAT PROTEIN 31"/>
    <property type="match status" value="1"/>
</dbReference>
<dbReference type="InterPro" id="IPR012677">
    <property type="entry name" value="Nucleotide-bd_a/b_plait_sf"/>
</dbReference>
<dbReference type="Pfam" id="PF07719">
    <property type="entry name" value="TPR_2"/>
    <property type="match status" value="1"/>
</dbReference>
<feature type="region of interest" description="Disordered" evidence="6">
    <location>
        <begin position="559"/>
        <end position="578"/>
    </location>
</feature>
<dbReference type="InterPro" id="IPR000504">
    <property type="entry name" value="RRM_dom"/>
</dbReference>
<feature type="repeat" description="TPR" evidence="4">
    <location>
        <begin position="346"/>
        <end position="379"/>
    </location>
</feature>
<dbReference type="Pfam" id="PF00076">
    <property type="entry name" value="RRM_1"/>
    <property type="match status" value="1"/>
</dbReference>
<feature type="domain" description="RRM" evidence="8">
    <location>
        <begin position="472"/>
        <end position="544"/>
    </location>
</feature>
<keyword evidence="11" id="KW-1185">Reference proteome</keyword>